<dbReference type="InParanoid" id="A0A1I5A1I9"/>
<organism evidence="2 3">
    <name type="scientific">Actinomadura madurae</name>
    <dbReference type="NCBI Taxonomy" id="1993"/>
    <lineage>
        <taxon>Bacteria</taxon>
        <taxon>Bacillati</taxon>
        <taxon>Actinomycetota</taxon>
        <taxon>Actinomycetes</taxon>
        <taxon>Streptosporangiales</taxon>
        <taxon>Thermomonosporaceae</taxon>
        <taxon>Actinomadura</taxon>
    </lineage>
</organism>
<accession>A0A1I5A1I9</accession>
<dbReference type="InterPro" id="IPR011032">
    <property type="entry name" value="GroES-like_sf"/>
</dbReference>
<keyword evidence="3" id="KW-1185">Reference proteome</keyword>
<evidence type="ECO:0000259" key="1">
    <source>
        <dbReference type="SMART" id="SM00829"/>
    </source>
</evidence>
<dbReference type="InterPro" id="IPR020843">
    <property type="entry name" value="ER"/>
</dbReference>
<dbReference type="RefSeq" id="WP_075020370.1">
    <property type="nucleotide sequence ID" value="NZ_FOVH01000002.1"/>
</dbReference>
<dbReference type="Pfam" id="PF13602">
    <property type="entry name" value="ADH_zinc_N_2"/>
    <property type="match status" value="1"/>
</dbReference>
<dbReference type="InterPro" id="IPR050700">
    <property type="entry name" value="YIM1/Zinc_Alcohol_DH_Fams"/>
</dbReference>
<dbReference type="Gene3D" id="3.40.50.720">
    <property type="entry name" value="NAD(P)-binding Rossmann-like Domain"/>
    <property type="match status" value="1"/>
</dbReference>
<protein>
    <submittedName>
        <fullName evidence="2">NADPH:quinone reductase</fullName>
    </submittedName>
</protein>
<dbReference type="PANTHER" id="PTHR11695:SF294">
    <property type="entry name" value="RETICULON-4-INTERACTING PROTEIN 1, MITOCHONDRIAL"/>
    <property type="match status" value="1"/>
</dbReference>
<dbReference type="SUPFAM" id="SSF51735">
    <property type="entry name" value="NAD(P)-binding Rossmann-fold domains"/>
    <property type="match status" value="1"/>
</dbReference>
<reference evidence="2 3" key="1">
    <citation type="submission" date="2016-10" db="EMBL/GenBank/DDBJ databases">
        <authorList>
            <person name="de Groot N.N."/>
        </authorList>
    </citation>
    <scope>NUCLEOTIDE SEQUENCE [LARGE SCALE GENOMIC DNA]</scope>
    <source>
        <strain evidence="2 3">DSM 43067</strain>
    </source>
</reference>
<feature type="domain" description="Enoyl reductase (ER)" evidence="1">
    <location>
        <begin position="10"/>
        <end position="319"/>
    </location>
</feature>
<evidence type="ECO:0000313" key="2">
    <source>
        <dbReference type="EMBL" id="SFN56257.1"/>
    </source>
</evidence>
<sequence>MRVIVHDKYGPPDTLELRDIGKAAPLDGEVLVRVHAAGLHVGDSFALRGRPLPIRLTTGLLKPKHGVPGFDVAGRVEAVGRAVTRFRPGDEVFGTCKGACAEYVATAADHLVPKPARLTFDEAAAVPTSALAALHALRDTARLEPGRRVLINGASGGLGTFAVQLAVSFGAEVTGVCGTANVDTVRSIGAHHVIDYTRQDFASGDHRYDVILDNIENRSPAECRRALTPDGTLILNSGTRAGGLGGMVRLVRPLLLSPFIRQNLRRYVSTPKSRDLAYLADLLESGELSPVVGKTYPLSETASALHHIETGHARGKTVITLDVPDPGGAEE</sequence>
<dbReference type="GO" id="GO:0016491">
    <property type="term" value="F:oxidoreductase activity"/>
    <property type="evidence" value="ECO:0007669"/>
    <property type="project" value="InterPro"/>
</dbReference>
<dbReference type="SMART" id="SM00829">
    <property type="entry name" value="PKS_ER"/>
    <property type="match status" value="1"/>
</dbReference>
<dbReference type="STRING" id="1993.SAMN04489713_102415"/>
<dbReference type="AlphaFoldDB" id="A0A1I5A1I9"/>
<dbReference type="InterPro" id="IPR036291">
    <property type="entry name" value="NAD(P)-bd_dom_sf"/>
</dbReference>
<evidence type="ECO:0000313" key="3">
    <source>
        <dbReference type="Proteomes" id="UP000183413"/>
    </source>
</evidence>
<dbReference type="SUPFAM" id="SSF50129">
    <property type="entry name" value="GroES-like"/>
    <property type="match status" value="1"/>
</dbReference>
<dbReference type="InterPro" id="IPR013154">
    <property type="entry name" value="ADH-like_N"/>
</dbReference>
<dbReference type="Pfam" id="PF08240">
    <property type="entry name" value="ADH_N"/>
    <property type="match status" value="1"/>
</dbReference>
<dbReference type="EMBL" id="FOVH01000002">
    <property type="protein sequence ID" value="SFN56257.1"/>
    <property type="molecule type" value="Genomic_DNA"/>
</dbReference>
<dbReference type="Proteomes" id="UP000183413">
    <property type="component" value="Unassembled WGS sequence"/>
</dbReference>
<name>A0A1I5A1I9_9ACTN</name>
<dbReference type="PANTHER" id="PTHR11695">
    <property type="entry name" value="ALCOHOL DEHYDROGENASE RELATED"/>
    <property type="match status" value="1"/>
</dbReference>
<dbReference type="Gene3D" id="3.90.180.10">
    <property type="entry name" value="Medium-chain alcohol dehydrogenases, catalytic domain"/>
    <property type="match status" value="1"/>
</dbReference>
<gene>
    <name evidence="2" type="ORF">SAMN04489713_102415</name>
</gene>
<proteinExistence type="predicted"/>
<dbReference type="eggNOG" id="COG0604">
    <property type="taxonomic scope" value="Bacteria"/>
</dbReference>
<dbReference type="CDD" id="cd08267">
    <property type="entry name" value="MDR1"/>
    <property type="match status" value="1"/>
</dbReference>